<accession>A0A512TT85</accession>
<feature type="transmembrane region" description="Helical" evidence="6">
    <location>
        <begin position="190"/>
        <end position="211"/>
    </location>
</feature>
<dbReference type="GO" id="GO:0015293">
    <property type="term" value="F:symporter activity"/>
    <property type="evidence" value="ECO:0007669"/>
    <property type="project" value="InterPro"/>
</dbReference>
<evidence type="ECO:0000256" key="6">
    <source>
        <dbReference type="SAM" id="Phobius"/>
    </source>
</evidence>
<sequence length="457" mass="50527">MMKVAENKKINSGQLSIFERFSYGFGDFGCNIIYTAMSVFLLKYYVDYAGVSAAAIGTIMLVSRVFDGVSDLIMGIIVDRTKTKYGKARPWILRMAIPFALSGVLLFAVPVSWGTSAKLVYVFITYNLVSTIIYTAINVPYSTLNALMTQDPYERSILSIYRNLLATGGTLIINSCTLRLVAYFGNNASAWTKAFVVFGTLALLAFFINFFGTKERVTVADSKKEATEVSIKEGFKTLFKNKYWIQVAILLVLIFIGMALSYGSTTFYTEYILGDIYLADTINSVMNLSQIVFMFLIAGFIKKLGKRNVMAIGFIITIFGTFIIAIPGVGYIGVMISSIIRGIGNACSGATMWSMLSDTIEYGEWKTGNRVEGLANSAASFGYKVGNGFGSALLGWILAFGGYIAQSSIQTKMALLSIRLVYIIIPISIYLIILIILKFYNLDNEFDEIVTDLNKRR</sequence>
<comment type="subcellular location">
    <subcellularLocation>
        <location evidence="1">Cell membrane</location>
        <topology evidence="1">Multi-pass membrane protein</topology>
    </subcellularLocation>
</comment>
<dbReference type="InterPro" id="IPR020846">
    <property type="entry name" value="MFS_dom"/>
</dbReference>
<keyword evidence="5 6" id="KW-0472">Membrane</keyword>
<dbReference type="NCBIfam" id="TIGR00792">
    <property type="entry name" value="gph"/>
    <property type="match status" value="1"/>
</dbReference>
<feature type="transmembrane region" description="Helical" evidence="6">
    <location>
        <begin position="91"/>
        <end position="113"/>
    </location>
</feature>
<evidence type="ECO:0000313" key="8">
    <source>
        <dbReference type="EMBL" id="GEQ23158.1"/>
    </source>
</evidence>
<dbReference type="Gene3D" id="1.20.1250.20">
    <property type="entry name" value="MFS general substrate transporter like domains"/>
    <property type="match status" value="2"/>
</dbReference>
<dbReference type="Proteomes" id="UP000321089">
    <property type="component" value="Unassembled WGS sequence"/>
</dbReference>
<name>A0A512TT85_CLOBU</name>
<dbReference type="SUPFAM" id="SSF103473">
    <property type="entry name" value="MFS general substrate transporter"/>
    <property type="match status" value="1"/>
</dbReference>
<feature type="domain" description="Major facilitator superfamily (MFS) profile" evidence="7">
    <location>
        <begin position="15"/>
        <end position="429"/>
    </location>
</feature>
<dbReference type="GO" id="GO:0008643">
    <property type="term" value="P:carbohydrate transport"/>
    <property type="evidence" value="ECO:0007669"/>
    <property type="project" value="InterPro"/>
</dbReference>
<dbReference type="PANTHER" id="PTHR11328:SF24">
    <property type="entry name" value="MAJOR FACILITATOR SUPERFAMILY (MFS) PROFILE DOMAIN-CONTAINING PROTEIN"/>
    <property type="match status" value="1"/>
</dbReference>
<dbReference type="GO" id="GO:0005886">
    <property type="term" value="C:plasma membrane"/>
    <property type="evidence" value="ECO:0007669"/>
    <property type="project" value="UniProtKB-SubCell"/>
</dbReference>
<feature type="transmembrane region" description="Helical" evidence="6">
    <location>
        <begin position="160"/>
        <end position="184"/>
    </location>
</feature>
<keyword evidence="2" id="KW-0813">Transport</keyword>
<feature type="transmembrane region" description="Helical" evidence="6">
    <location>
        <begin position="119"/>
        <end position="139"/>
    </location>
</feature>
<comment type="caution">
    <text evidence="8">The sequence shown here is derived from an EMBL/GenBank/DDBJ whole genome shotgun (WGS) entry which is preliminary data.</text>
</comment>
<feature type="transmembrane region" description="Helical" evidence="6">
    <location>
        <begin position="48"/>
        <end position="70"/>
    </location>
</feature>
<evidence type="ECO:0000256" key="2">
    <source>
        <dbReference type="ARBA" id="ARBA00022448"/>
    </source>
</evidence>
<protein>
    <submittedName>
        <fullName evidence="8">MFS transporter</fullName>
    </submittedName>
</protein>
<dbReference type="AlphaFoldDB" id="A0A512TT85"/>
<gene>
    <name evidence="8" type="ORF">CBU02nite_36640</name>
</gene>
<keyword evidence="3 6" id="KW-0812">Transmembrane</keyword>
<evidence type="ECO:0000256" key="5">
    <source>
        <dbReference type="ARBA" id="ARBA00023136"/>
    </source>
</evidence>
<dbReference type="InterPro" id="IPR001927">
    <property type="entry name" value="Na/Gal_symport"/>
</dbReference>
<feature type="transmembrane region" description="Helical" evidence="6">
    <location>
        <begin position="308"/>
        <end position="332"/>
    </location>
</feature>
<keyword evidence="4 6" id="KW-1133">Transmembrane helix</keyword>
<dbReference type="InterPro" id="IPR036259">
    <property type="entry name" value="MFS_trans_sf"/>
</dbReference>
<proteinExistence type="predicted"/>
<evidence type="ECO:0000256" key="3">
    <source>
        <dbReference type="ARBA" id="ARBA00022692"/>
    </source>
</evidence>
<feature type="transmembrane region" description="Helical" evidence="6">
    <location>
        <begin position="385"/>
        <end position="404"/>
    </location>
</feature>
<evidence type="ECO:0000259" key="7">
    <source>
        <dbReference type="PROSITE" id="PS50850"/>
    </source>
</evidence>
<dbReference type="EMBL" id="BKBC01000082">
    <property type="protein sequence ID" value="GEQ23158.1"/>
    <property type="molecule type" value="Genomic_DNA"/>
</dbReference>
<dbReference type="RefSeq" id="WP_146869243.1">
    <property type="nucleotide sequence ID" value="NZ_BKBC01000082.1"/>
</dbReference>
<feature type="transmembrane region" description="Helical" evidence="6">
    <location>
        <begin position="416"/>
        <end position="437"/>
    </location>
</feature>
<feature type="transmembrane region" description="Helical" evidence="6">
    <location>
        <begin position="21"/>
        <end position="42"/>
    </location>
</feature>
<feature type="transmembrane region" description="Helical" evidence="6">
    <location>
        <begin position="243"/>
        <end position="262"/>
    </location>
</feature>
<organism evidence="8 9">
    <name type="scientific">Clostridium butyricum</name>
    <dbReference type="NCBI Taxonomy" id="1492"/>
    <lineage>
        <taxon>Bacteria</taxon>
        <taxon>Bacillati</taxon>
        <taxon>Bacillota</taxon>
        <taxon>Clostridia</taxon>
        <taxon>Eubacteriales</taxon>
        <taxon>Clostridiaceae</taxon>
        <taxon>Clostridium</taxon>
    </lineage>
</organism>
<dbReference type="Pfam" id="PF13347">
    <property type="entry name" value="MFS_2"/>
    <property type="match status" value="1"/>
</dbReference>
<feature type="transmembrane region" description="Helical" evidence="6">
    <location>
        <begin position="282"/>
        <end position="301"/>
    </location>
</feature>
<dbReference type="CDD" id="cd17332">
    <property type="entry name" value="MFS_MelB_like"/>
    <property type="match status" value="1"/>
</dbReference>
<dbReference type="PROSITE" id="PS50850">
    <property type="entry name" value="MFS"/>
    <property type="match status" value="1"/>
</dbReference>
<dbReference type="GO" id="GO:0006814">
    <property type="term" value="P:sodium ion transport"/>
    <property type="evidence" value="ECO:0007669"/>
    <property type="project" value="InterPro"/>
</dbReference>
<dbReference type="InterPro" id="IPR039672">
    <property type="entry name" value="MFS_2"/>
</dbReference>
<evidence type="ECO:0000256" key="1">
    <source>
        <dbReference type="ARBA" id="ARBA00004651"/>
    </source>
</evidence>
<evidence type="ECO:0000256" key="4">
    <source>
        <dbReference type="ARBA" id="ARBA00022989"/>
    </source>
</evidence>
<dbReference type="PANTHER" id="PTHR11328">
    <property type="entry name" value="MAJOR FACILITATOR SUPERFAMILY DOMAIN-CONTAINING PROTEIN"/>
    <property type="match status" value="1"/>
</dbReference>
<reference evidence="8 9" key="1">
    <citation type="submission" date="2019-07" db="EMBL/GenBank/DDBJ databases">
        <title>Whole genome shotgun sequence of Clostridium butyricum NBRC 3858.</title>
        <authorList>
            <person name="Hosoyama A."/>
            <person name="Uohara A."/>
            <person name="Ohji S."/>
            <person name="Ichikawa N."/>
        </authorList>
    </citation>
    <scope>NUCLEOTIDE SEQUENCE [LARGE SCALE GENOMIC DNA]</scope>
    <source>
        <strain evidence="8 9">NBRC 3858</strain>
    </source>
</reference>
<evidence type="ECO:0000313" key="9">
    <source>
        <dbReference type="Proteomes" id="UP000321089"/>
    </source>
</evidence>